<keyword evidence="7" id="KW-0472">Membrane</keyword>
<dbReference type="STRING" id="7918.ENSLOCP00000008837"/>
<dbReference type="InterPro" id="IPR036179">
    <property type="entry name" value="Ig-like_dom_sf"/>
</dbReference>
<keyword evidence="10" id="KW-0491">MHC II</keyword>
<dbReference type="GO" id="GO:0031902">
    <property type="term" value="C:late endosome membrane"/>
    <property type="evidence" value="ECO:0000318"/>
    <property type="project" value="GO_Central"/>
</dbReference>
<evidence type="ECO:0000256" key="5">
    <source>
        <dbReference type="ARBA" id="ARBA00022989"/>
    </source>
</evidence>
<dbReference type="OMA" id="YFYPPDI"/>
<dbReference type="GO" id="GO:0005765">
    <property type="term" value="C:lysosomal membrane"/>
    <property type="evidence" value="ECO:0000318"/>
    <property type="project" value="GO_Central"/>
</dbReference>
<evidence type="ECO:0000256" key="6">
    <source>
        <dbReference type="ARBA" id="ARBA00023130"/>
    </source>
</evidence>
<keyword evidence="4" id="KW-0391">Immunity</keyword>
<dbReference type="InterPro" id="IPR001003">
    <property type="entry name" value="MHC_II_a_N"/>
</dbReference>
<sequence length="210" mass="23565">KAVFILFFSLYDINCKTSHIDINVIGCKSDDPVAQDEAQLDGDEMFYADFDKKEMILTLPAFADSFGVDPGWVQGAIANRQICINNLEVAIKAENNPPENTDAPVNTIYPRDEVELGKPNTLICLANNFFPPPVKVRWTKNDVDVSEQATLSRYYPNSDATFYQFSTLSFTPQLGDVYSCSVEHKALPEPKTRIWGEERLQVAVAPELFC</sequence>
<comment type="subcellular location">
    <subcellularLocation>
        <location evidence="1">Membrane</location>
        <topology evidence="1">Single-pass type I membrane protein</topology>
    </subcellularLocation>
</comment>
<keyword evidence="9" id="KW-0325">Glycoprotein</keyword>
<dbReference type="InterPro" id="IPR007110">
    <property type="entry name" value="Ig-like_dom"/>
</dbReference>
<dbReference type="Pfam" id="PF00993">
    <property type="entry name" value="MHC_II_alpha"/>
    <property type="match status" value="1"/>
</dbReference>
<reference evidence="14" key="1">
    <citation type="submission" date="2011-12" db="EMBL/GenBank/DDBJ databases">
        <title>The Draft Genome of Lepisosteus oculatus.</title>
        <authorList>
            <consortium name="The Broad Institute Genome Assembly &amp; Analysis Group"/>
            <consortium name="Computational R&amp;D Group"/>
            <consortium name="and Sequencing Platform"/>
            <person name="Di Palma F."/>
            <person name="Alfoldi J."/>
            <person name="Johnson J."/>
            <person name="Berlin A."/>
            <person name="Gnerre S."/>
            <person name="Jaffe D."/>
            <person name="MacCallum I."/>
            <person name="Young S."/>
            <person name="Walker B.J."/>
            <person name="Lander E.S."/>
            <person name="Lindblad-Toh K."/>
        </authorList>
    </citation>
    <scope>NUCLEOTIDE SEQUENCE [LARGE SCALE GENOMIC DNA]</scope>
</reference>
<dbReference type="Proteomes" id="UP000018468">
    <property type="component" value="Unassembled WGS sequence"/>
</dbReference>
<keyword evidence="5" id="KW-1133">Transmembrane helix</keyword>
<dbReference type="Pfam" id="PF07654">
    <property type="entry name" value="C1-set"/>
    <property type="match status" value="1"/>
</dbReference>
<dbReference type="Gene3D" id="2.60.40.10">
    <property type="entry name" value="Immunoglobulins"/>
    <property type="match status" value="1"/>
</dbReference>
<dbReference type="Ensembl" id="ENSLOCT00000008848.1">
    <property type="protein sequence ID" value="ENSLOCP00000008837.1"/>
    <property type="gene ID" value="ENSLOCG00000007295.1"/>
</dbReference>
<keyword evidence="14" id="KW-1185">Reference proteome</keyword>
<dbReference type="InterPro" id="IPR050160">
    <property type="entry name" value="MHC/Immunoglobulin"/>
</dbReference>
<dbReference type="SMART" id="SM00920">
    <property type="entry name" value="MHC_II_alpha"/>
    <property type="match status" value="1"/>
</dbReference>
<dbReference type="InParanoid" id="W5MKC8"/>
<dbReference type="GO" id="GO:0042605">
    <property type="term" value="F:peptide antigen binding"/>
    <property type="evidence" value="ECO:0000318"/>
    <property type="project" value="GO_Central"/>
</dbReference>
<keyword evidence="8" id="KW-1015">Disulfide bond</keyword>
<dbReference type="InterPro" id="IPR013783">
    <property type="entry name" value="Ig-like_fold"/>
</dbReference>
<dbReference type="GO" id="GO:0019886">
    <property type="term" value="P:antigen processing and presentation of exogenous peptide antigen via MHC class II"/>
    <property type="evidence" value="ECO:0000318"/>
    <property type="project" value="GO_Central"/>
</dbReference>
<evidence type="ECO:0000256" key="8">
    <source>
        <dbReference type="ARBA" id="ARBA00023157"/>
    </source>
</evidence>
<comment type="similarity">
    <text evidence="2">Belongs to the MHC class II family.</text>
</comment>
<dbReference type="GO" id="GO:0050778">
    <property type="term" value="P:positive regulation of immune response"/>
    <property type="evidence" value="ECO:0000318"/>
    <property type="project" value="GO_Central"/>
</dbReference>
<dbReference type="GO" id="GO:0050870">
    <property type="term" value="P:positive regulation of T cell activation"/>
    <property type="evidence" value="ECO:0000318"/>
    <property type="project" value="GO_Central"/>
</dbReference>
<dbReference type="HOGENOM" id="CLU_069380_3_0_1"/>
<evidence type="ECO:0000256" key="10">
    <source>
        <dbReference type="ARBA" id="ARBA00023182"/>
    </source>
</evidence>
<feature type="domain" description="Ig-like" evidence="12">
    <location>
        <begin position="98"/>
        <end position="184"/>
    </location>
</feature>
<dbReference type="AlphaFoldDB" id="W5MKC8"/>
<organism evidence="13 14">
    <name type="scientific">Lepisosteus oculatus</name>
    <name type="common">Spotted gar</name>
    <dbReference type="NCBI Taxonomy" id="7918"/>
    <lineage>
        <taxon>Eukaryota</taxon>
        <taxon>Metazoa</taxon>
        <taxon>Chordata</taxon>
        <taxon>Craniata</taxon>
        <taxon>Vertebrata</taxon>
        <taxon>Euteleostomi</taxon>
        <taxon>Actinopterygii</taxon>
        <taxon>Neopterygii</taxon>
        <taxon>Holostei</taxon>
        <taxon>Semionotiformes</taxon>
        <taxon>Lepisosteidae</taxon>
        <taxon>Lepisosteus</taxon>
    </lineage>
</organism>
<dbReference type="Bgee" id="ENSLOCG00000007295">
    <property type="expression patterns" value="Expressed in testis and 2 other cell types or tissues"/>
</dbReference>
<evidence type="ECO:0000256" key="9">
    <source>
        <dbReference type="ARBA" id="ARBA00023180"/>
    </source>
</evidence>
<dbReference type="InterPro" id="IPR014745">
    <property type="entry name" value="MHC_II_a/b_N"/>
</dbReference>
<dbReference type="PANTHER" id="PTHR19944:SF105">
    <property type="entry name" value="RLA CLASS II HISTOCOMPATIBILITY ANTIGEN, DP ALPHA-1 CHAIN"/>
    <property type="match status" value="1"/>
</dbReference>
<dbReference type="InterPro" id="IPR011162">
    <property type="entry name" value="MHC_I/II-like_Ag-recog"/>
</dbReference>
<dbReference type="GO" id="GO:0002250">
    <property type="term" value="P:adaptive immune response"/>
    <property type="evidence" value="ECO:0007669"/>
    <property type="project" value="UniProtKB-KW"/>
</dbReference>
<reference evidence="13" key="3">
    <citation type="submission" date="2025-09" db="UniProtKB">
        <authorList>
            <consortium name="Ensembl"/>
        </authorList>
    </citation>
    <scope>IDENTIFICATION</scope>
</reference>
<name>W5MKC8_LEPOC</name>
<evidence type="ECO:0000259" key="12">
    <source>
        <dbReference type="PROSITE" id="PS50835"/>
    </source>
</evidence>
<dbReference type="GeneTree" id="ENSGT00940000161847"/>
<dbReference type="SMART" id="SM00407">
    <property type="entry name" value="IGc1"/>
    <property type="match status" value="1"/>
</dbReference>
<accession>W5MKC8</accession>
<dbReference type="PANTHER" id="PTHR19944">
    <property type="entry name" value="MHC CLASS II-RELATED"/>
    <property type="match status" value="1"/>
</dbReference>
<keyword evidence="6" id="KW-1064">Adaptive immunity</keyword>
<dbReference type="CDD" id="cd05767">
    <property type="entry name" value="IgC1_MHC_II_alpha"/>
    <property type="match status" value="1"/>
</dbReference>
<protein>
    <submittedName>
        <fullName evidence="13">Zgc:123107</fullName>
    </submittedName>
</protein>
<proteinExistence type="inferred from homology"/>
<keyword evidence="11" id="KW-0393">Immunoglobulin domain</keyword>
<evidence type="ECO:0000256" key="11">
    <source>
        <dbReference type="ARBA" id="ARBA00023319"/>
    </source>
</evidence>
<dbReference type="PROSITE" id="PS50835">
    <property type="entry name" value="IG_LIKE"/>
    <property type="match status" value="1"/>
</dbReference>
<dbReference type="eggNOG" id="ENOG502RXYJ">
    <property type="taxonomic scope" value="Eukaryota"/>
</dbReference>
<evidence type="ECO:0000313" key="13">
    <source>
        <dbReference type="Ensembl" id="ENSLOCP00000008837.1"/>
    </source>
</evidence>
<dbReference type="SUPFAM" id="SSF48726">
    <property type="entry name" value="Immunoglobulin"/>
    <property type="match status" value="1"/>
</dbReference>
<dbReference type="GO" id="GO:0042613">
    <property type="term" value="C:MHC class II protein complex"/>
    <property type="evidence" value="ECO:0000318"/>
    <property type="project" value="GO_Central"/>
</dbReference>
<dbReference type="Gene3D" id="3.10.320.10">
    <property type="entry name" value="Class II Histocompatibility Antigen, M Beta Chain, Chain B, domain 1"/>
    <property type="match status" value="1"/>
</dbReference>
<keyword evidence="3" id="KW-0812">Transmembrane</keyword>
<evidence type="ECO:0000256" key="7">
    <source>
        <dbReference type="ARBA" id="ARBA00023136"/>
    </source>
</evidence>
<evidence type="ECO:0000256" key="1">
    <source>
        <dbReference type="ARBA" id="ARBA00004479"/>
    </source>
</evidence>
<dbReference type="SUPFAM" id="SSF54452">
    <property type="entry name" value="MHC antigen-recognition domain"/>
    <property type="match status" value="1"/>
</dbReference>
<dbReference type="InterPro" id="IPR003006">
    <property type="entry name" value="Ig/MHC_CS"/>
</dbReference>
<reference evidence="13" key="2">
    <citation type="submission" date="2025-08" db="UniProtKB">
        <authorList>
            <consortium name="Ensembl"/>
        </authorList>
    </citation>
    <scope>IDENTIFICATION</scope>
</reference>
<dbReference type="FunCoup" id="W5MKC8">
    <property type="interactions" value="1300"/>
</dbReference>
<dbReference type="GO" id="GO:0002503">
    <property type="term" value="P:peptide antigen assembly with MHC class II protein complex"/>
    <property type="evidence" value="ECO:0000318"/>
    <property type="project" value="GO_Central"/>
</dbReference>
<dbReference type="InterPro" id="IPR003597">
    <property type="entry name" value="Ig_C1-set"/>
</dbReference>
<evidence type="ECO:0000256" key="3">
    <source>
        <dbReference type="ARBA" id="ARBA00022692"/>
    </source>
</evidence>
<evidence type="ECO:0000313" key="14">
    <source>
        <dbReference type="Proteomes" id="UP000018468"/>
    </source>
</evidence>
<evidence type="ECO:0000256" key="2">
    <source>
        <dbReference type="ARBA" id="ARBA00007394"/>
    </source>
</evidence>
<dbReference type="PROSITE" id="PS00290">
    <property type="entry name" value="IG_MHC"/>
    <property type="match status" value="1"/>
</dbReference>
<dbReference type="GO" id="GO:0023026">
    <property type="term" value="F:MHC class II protein complex binding"/>
    <property type="evidence" value="ECO:0000318"/>
    <property type="project" value="GO_Central"/>
</dbReference>
<evidence type="ECO:0000256" key="4">
    <source>
        <dbReference type="ARBA" id="ARBA00022859"/>
    </source>
</evidence>